<name>A0AAN7V7M4_9COLE</name>
<evidence type="ECO:0000259" key="7">
    <source>
        <dbReference type="Pfam" id="PF13873"/>
    </source>
</evidence>
<dbReference type="PANTHER" id="PTHR21411:SF0">
    <property type="entry name" value="REGULATORY PROTEIN ZESTE"/>
    <property type="match status" value="1"/>
</dbReference>
<comment type="subunit">
    <text evidence="1">Self-associates forming complexes of several hundred monomers.</text>
</comment>
<evidence type="ECO:0000256" key="6">
    <source>
        <dbReference type="SAM" id="Coils"/>
    </source>
</evidence>
<evidence type="ECO:0000256" key="1">
    <source>
        <dbReference type="ARBA" id="ARBA00011764"/>
    </source>
</evidence>
<comment type="caution">
    <text evidence="8">The sequence shown here is derived from an EMBL/GenBank/DDBJ whole genome shotgun (WGS) entry which is preliminary data.</text>
</comment>
<feature type="coiled-coil region" evidence="6">
    <location>
        <begin position="200"/>
        <end position="245"/>
    </location>
</feature>
<sequence length="255" mass="29119">MEDGKRSRGSNYTKDEKHLLISVVDGLDLSLKIKKTDAVTWKEKDTAWENVTKTFNSATTSNRSRDSLRKCFDNMKKQARKTVANERMEVIKIGGGQIDVTHDPNKDLLLSSMNEKSIKGLVYEFDTDNDDIVLEVFDEEGEPSALNEIDVDWGDYKAGNLKRKITPTLAHSNKNRNTMRRRPLASTITSSQLSEQYSNLAEIKLEMAKINLEAVKHEQEFLEKERALKLEYLLLEKQLKVLQIEVGTKKTIVTL</sequence>
<dbReference type="PANTHER" id="PTHR21411">
    <property type="entry name" value="APONTIC"/>
    <property type="match status" value="1"/>
</dbReference>
<accession>A0AAN7V7M4</accession>
<dbReference type="Pfam" id="PF13873">
    <property type="entry name" value="Myb_DNA-bind_5"/>
    <property type="match status" value="1"/>
</dbReference>
<evidence type="ECO:0000313" key="9">
    <source>
        <dbReference type="Proteomes" id="UP001329430"/>
    </source>
</evidence>
<dbReference type="InterPro" id="IPR028002">
    <property type="entry name" value="Myb_DNA-bind_5"/>
</dbReference>
<keyword evidence="4" id="KW-0804">Transcription</keyword>
<feature type="domain" description="Myb/SANT-like DNA-binding" evidence="7">
    <location>
        <begin position="8"/>
        <end position="84"/>
    </location>
</feature>
<evidence type="ECO:0000256" key="4">
    <source>
        <dbReference type="ARBA" id="ARBA00023163"/>
    </source>
</evidence>
<comment type="function">
    <text evidence="5">Involved in transvection phenomena (= synapsis-dependent gene expression), where the synaptic pairing of chromosomes carrying genes with which zeste interacts influences the expression of these genes. Zeste binds to DNA and stimulates transcription from a nearby promoter.</text>
</comment>
<proteinExistence type="predicted"/>
<dbReference type="EMBL" id="JAVRBK010000005">
    <property type="protein sequence ID" value="KAK5643420.1"/>
    <property type="molecule type" value="Genomic_DNA"/>
</dbReference>
<evidence type="ECO:0000313" key="8">
    <source>
        <dbReference type="EMBL" id="KAK5643420.1"/>
    </source>
</evidence>
<keyword evidence="3" id="KW-0805">Transcription regulation</keyword>
<keyword evidence="9" id="KW-1185">Reference proteome</keyword>
<evidence type="ECO:0000256" key="2">
    <source>
        <dbReference type="ARBA" id="ARBA00016807"/>
    </source>
</evidence>
<protein>
    <recommendedName>
        <fullName evidence="2">Regulatory protein zeste</fullName>
    </recommendedName>
</protein>
<keyword evidence="6" id="KW-0175">Coiled coil</keyword>
<gene>
    <name evidence="8" type="ORF">RI129_007265</name>
</gene>
<dbReference type="AlphaFoldDB" id="A0AAN7V7M4"/>
<organism evidence="8 9">
    <name type="scientific">Pyrocoelia pectoralis</name>
    <dbReference type="NCBI Taxonomy" id="417401"/>
    <lineage>
        <taxon>Eukaryota</taxon>
        <taxon>Metazoa</taxon>
        <taxon>Ecdysozoa</taxon>
        <taxon>Arthropoda</taxon>
        <taxon>Hexapoda</taxon>
        <taxon>Insecta</taxon>
        <taxon>Pterygota</taxon>
        <taxon>Neoptera</taxon>
        <taxon>Endopterygota</taxon>
        <taxon>Coleoptera</taxon>
        <taxon>Polyphaga</taxon>
        <taxon>Elateriformia</taxon>
        <taxon>Elateroidea</taxon>
        <taxon>Lampyridae</taxon>
        <taxon>Lampyrinae</taxon>
        <taxon>Pyrocoelia</taxon>
    </lineage>
</organism>
<dbReference type="Proteomes" id="UP001329430">
    <property type="component" value="Chromosome 5"/>
</dbReference>
<evidence type="ECO:0000256" key="5">
    <source>
        <dbReference type="ARBA" id="ARBA00025466"/>
    </source>
</evidence>
<evidence type="ECO:0000256" key="3">
    <source>
        <dbReference type="ARBA" id="ARBA00023015"/>
    </source>
</evidence>
<reference evidence="8 9" key="1">
    <citation type="journal article" date="2024" name="Insects">
        <title>An Improved Chromosome-Level Genome Assembly of the Firefly Pyrocoelia pectoralis.</title>
        <authorList>
            <person name="Fu X."/>
            <person name="Meyer-Rochow V.B."/>
            <person name="Ballantyne L."/>
            <person name="Zhu X."/>
        </authorList>
    </citation>
    <scope>NUCLEOTIDE SEQUENCE [LARGE SCALE GENOMIC DNA]</scope>
    <source>
        <strain evidence="8">XCY_ONT2</strain>
    </source>
</reference>